<keyword evidence="2" id="KW-1185">Reference proteome</keyword>
<dbReference type="EMBL" id="HG725167">
    <property type="protein sequence ID" value="CDJ67952.1"/>
    <property type="molecule type" value="Genomic_DNA"/>
</dbReference>
<dbReference type="VEuPathDB" id="ToxoDB:ENH_00045420"/>
<dbReference type="RefSeq" id="XP_013436419.1">
    <property type="nucleotide sequence ID" value="XM_013580965.1"/>
</dbReference>
<reference evidence="1" key="2">
    <citation type="submission" date="2013-10" db="EMBL/GenBank/DDBJ databases">
        <authorList>
            <person name="Aslett M."/>
        </authorList>
    </citation>
    <scope>NUCLEOTIDE SEQUENCE [LARGE SCALE GENOMIC DNA]</scope>
    <source>
        <strain evidence="1">Houghton</strain>
    </source>
</reference>
<reference evidence="1" key="1">
    <citation type="submission" date="2013-10" db="EMBL/GenBank/DDBJ databases">
        <title>Genomic analysis of the causative agents of coccidiosis in chickens.</title>
        <authorList>
            <person name="Reid A.J."/>
            <person name="Blake D."/>
            <person name="Billington K."/>
            <person name="Browne H."/>
            <person name="Dunn M."/>
            <person name="Hung S."/>
            <person name="Kawahara F."/>
            <person name="Miranda-Saavedra D."/>
            <person name="Mourier T."/>
            <person name="Nagra H."/>
            <person name="Otto T.D."/>
            <person name="Rawlings N."/>
            <person name="Sanchez A."/>
            <person name="Sanders M."/>
            <person name="Subramaniam C."/>
            <person name="Tay Y."/>
            <person name="Dear P."/>
            <person name="Doerig C."/>
            <person name="Gruber A."/>
            <person name="Parkinson J."/>
            <person name="Shirley M."/>
            <person name="Wan K.L."/>
            <person name="Berriman M."/>
            <person name="Tomley F."/>
            <person name="Pain A."/>
        </authorList>
    </citation>
    <scope>NUCLEOTIDE SEQUENCE [LARGE SCALE GENOMIC DNA]</scope>
    <source>
        <strain evidence="1">Houghton</strain>
    </source>
</reference>
<gene>
    <name evidence="1" type="ORF">ENH_00045420</name>
</gene>
<dbReference type="Proteomes" id="UP000030754">
    <property type="component" value="Unassembled WGS sequence"/>
</dbReference>
<proteinExistence type="predicted"/>
<organism evidence="1 2">
    <name type="scientific">Eimeria necatrix</name>
    <dbReference type="NCBI Taxonomy" id="51315"/>
    <lineage>
        <taxon>Eukaryota</taxon>
        <taxon>Sar</taxon>
        <taxon>Alveolata</taxon>
        <taxon>Apicomplexa</taxon>
        <taxon>Conoidasida</taxon>
        <taxon>Coccidia</taxon>
        <taxon>Eucoccidiorida</taxon>
        <taxon>Eimeriorina</taxon>
        <taxon>Eimeriidae</taxon>
        <taxon>Eimeria</taxon>
    </lineage>
</organism>
<protein>
    <submittedName>
        <fullName evidence="1">Uncharacterized protein</fullName>
    </submittedName>
</protein>
<evidence type="ECO:0000313" key="1">
    <source>
        <dbReference type="EMBL" id="CDJ67952.1"/>
    </source>
</evidence>
<sequence>MLKELVAAGLALNDSIRDDGQASSQLLLLLVRREQPVRESKRAGTRECLLE</sequence>
<dbReference type="GeneID" id="25474698"/>
<evidence type="ECO:0000313" key="2">
    <source>
        <dbReference type="Proteomes" id="UP000030754"/>
    </source>
</evidence>
<dbReference type="AlphaFoldDB" id="U6MUQ4"/>
<name>U6MUQ4_9EIME</name>
<feature type="non-terminal residue" evidence="1">
    <location>
        <position position="1"/>
    </location>
</feature>
<accession>U6MUQ4</accession>